<sequence>MAETKTNPGPGSPEQASSSWPFTVFLFSVVPVVAALLLYRLDSFDPAPIPHHDLDGPLIAAPTRNDRLLQGSEFVGAGSLAAPEDIAYNSKSGLIYTGCVDGWIKRVTVNESAADCLVENWVNTGGRPLGLAHGLHNEVIVADSEKGLLSINEEGVVELLTDEAEGVKFKLTDCVDIAKDGMIYFTDASHKYSLKDFIWDILEGKPNGRLLSYDPNTKQTKVLVSDLYFANGIVVSPDQNYVIFCETPMRRCRKYHIKGKNKGSVEKFIDHLPGMPDNIRYDGEGLYWVALVTEATWMWDLAFRYPFIRKGLGIVERYIGRPRMEKNSGVFAFDLEGKPVAHYYDPGLSLLSTGIKIGNHLYFGSIVYPYIIRLDLNQHSAKATS</sequence>
<keyword evidence="3" id="KW-0597">Phosphoprotein</keyword>
<keyword evidence="6" id="KW-1133">Transmembrane helix</keyword>
<evidence type="ECO:0000256" key="2">
    <source>
        <dbReference type="ARBA" id="ARBA00009191"/>
    </source>
</evidence>
<organism evidence="8 9">
    <name type="scientific">Ziziphus jujuba</name>
    <name type="common">Chinese jujube</name>
    <name type="synonym">Ziziphus sativa</name>
    <dbReference type="NCBI Taxonomy" id="326968"/>
    <lineage>
        <taxon>Eukaryota</taxon>
        <taxon>Viridiplantae</taxon>
        <taxon>Streptophyta</taxon>
        <taxon>Embryophyta</taxon>
        <taxon>Tracheophyta</taxon>
        <taxon>Spermatophyta</taxon>
        <taxon>Magnoliopsida</taxon>
        <taxon>eudicotyledons</taxon>
        <taxon>Gunneridae</taxon>
        <taxon>Pentapetalae</taxon>
        <taxon>rosids</taxon>
        <taxon>fabids</taxon>
        <taxon>Rosales</taxon>
        <taxon>Rhamnaceae</taxon>
        <taxon>Paliureae</taxon>
        <taxon>Ziziphus</taxon>
    </lineage>
</organism>
<dbReference type="GO" id="GO:0005773">
    <property type="term" value="C:vacuole"/>
    <property type="evidence" value="ECO:0007669"/>
    <property type="project" value="UniProtKB-SubCell"/>
</dbReference>
<evidence type="ECO:0000256" key="1">
    <source>
        <dbReference type="ARBA" id="ARBA00004116"/>
    </source>
</evidence>
<keyword evidence="8" id="KW-1185">Reference proteome</keyword>
<keyword evidence="4" id="KW-0926">Vacuole</keyword>
<dbReference type="GO" id="GO:0009753">
    <property type="term" value="P:response to jasmonic acid"/>
    <property type="evidence" value="ECO:0007669"/>
    <property type="project" value="UniProtKB-ARBA"/>
</dbReference>
<dbReference type="InterPro" id="IPR011042">
    <property type="entry name" value="6-blade_b-propeller_TolB-like"/>
</dbReference>
<protein>
    <submittedName>
        <fullName evidence="9">Protein STRICTOSIDINE SYNTHASE-LIKE 5-like</fullName>
    </submittedName>
</protein>
<name>A0A6P4A3B0_ZIZJJ</name>
<evidence type="ECO:0000256" key="5">
    <source>
        <dbReference type="ARBA" id="ARBA00023180"/>
    </source>
</evidence>
<dbReference type="PANTHER" id="PTHR10426:SF88">
    <property type="entry name" value="ADIPOCYTE PLASMA MEMBRANE-ASSOCIATED PROTEIN HEMOMUCIN-RELATED"/>
    <property type="match status" value="1"/>
</dbReference>
<feature type="transmembrane region" description="Helical" evidence="6">
    <location>
        <begin position="20"/>
        <end position="39"/>
    </location>
</feature>
<dbReference type="FunCoup" id="A0A6P4A3B0">
    <property type="interactions" value="773"/>
</dbReference>
<proteinExistence type="inferred from homology"/>
<dbReference type="GeneID" id="107424315"/>
<dbReference type="InterPro" id="IPR018119">
    <property type="entry name" value="Strictosidine_synth_cons-reg"/>
</dbReference>
<evidence type="ECO:0000259" key="7">
    <source>
        <dbReference type="Pfam" id="PF03088"/>
    </source>
</evidence>
<keyword evidence="6" id="KW-0472">Membrane</keyword>
<dbReference type="GO" id="GO:0016787">
    <property type="term" value="F:hydrolase activity"/>
    <property type="evidence" value="ECO:0007669"/>
    <property type="project" value="TreeGrafter"/>
</dbReference>
<dbReference type="GO" id="GO:0012505">
    <property type="term" value="C:endomembrane system"/>
    <property type="evidence" value="ECO:0007669"/>
    <property type="project" value="TreeGrafter"/>
</dbReference>
<dbReference type="Pfam" id="PF20067">
    <property type="entry name" value="SSL_N"/>
    <property type="match status" value="1"/>
</dbReference>
<dbReference type="PANTHER" id="PTHR10426">
    <property type="entry name" value="STRICTOSIDINE SYNTHASE-RELATED"/>
    <property type="match status" value="1"/>
</dbReference>
<dbReference type="AlphaFoldDB" id="A0A6P4A3B0"/>
<dbReference type="Proteomes" id="UP001652623">
    <property type="component" value="Chromosome 7"/>
</dbReference>
<comment type="similarity">
    <text evidence="2">Belongs to the strictosidine synthase family.</text>
</comment>
<feature type="domain" description="Strictosidine synthase conserved region" evidence="7">
    <location>
        <begin position="174"/>
        <end position="259"/>
    </location>
</feature>
<dbReference type="KEGG" id="zju:107424315"/>
<gene>
    <name evidence="9" type="primary">LOC107424315</name>
</gene>
<keyword evidence="6" id="KW-0812">Transmembrane</keyword>
<dbReference type="RefSeq" id="XP_015889567.2">
    <property type="nucleotide sequence ID" value="XM_016034081.4"/>
</dbReference>
<keyword evidence="5" id="KW-0325">Glycoprotein</keyword>
<evidence type="ECO:0000313" key="9">
    <source>
        <dbReference type="RefSeq" id="XP_015889567.2"/>
    </source>
</evidence>
<dbReference type="InParanoid" id="A0A6P4A3B0"/>
<evidence type="ECO:0000256" key="6">
    <source>
        <dbReference type="SAM" id="Phobius"/>
    </source>
</evidence>
<evidence type="ECO:0000256" key="4">
    <source>
        <dbReference type="ARBA" id="ARBA00022554"/>
    </source>
</evidence>
<reference evidence="9" key="1">
    <citation type="submission" date="2025-08" db="UniProtKB">
        <authorList>
            <consortium name="RefSeq"/>
        </authorList>
    </citation>
    <scope>IDENTIFICATION</scope>
    <source>
        <tissue evidence="9">Seedling</tissue>
    </source>
</reference>
<evidence type="ECO:0000313" key="8">
    <source>
        <dbReference type="Proteomes" id="UP001652623"/>
    </source>
</evidence>
<evidence type="ECO:0000256" key="3">
    <source>
        <dbReference type="ARBA" id="ARBA00022553"/>
    </source>
</evidence>
<accession>A0A6P4A3B0</accession>
<comment type="subcellular location">
    <subcellularLocation>
        <location evidence="1">Vacuole</location>
    </subcellularLocation>
</comment>
<dbReference type="Gene3D" id="2.120.10.30">
    <property type="entry name" value="TolB, C-terminal domain"/>
    <property type="match status" value="1"/>
</dbReference>
<dbReference type="SUPFAM" id="SSF63829">
    <property type="entry name" value="Calcium-dependent phosphotriesterase"/>
    <property type="match status" value="1"/>
</dbReference>
<dbReference type="Pfam" id="PF03088">
    <property type="entry name" value="Str_synth"/>
    <property type="match status" value="1"/>
</dbReference>